<comment type="caution">
    <text evidence="1">The sequence shown here is derived from an EMBL/GenBank/DDBJ whole genome shotgun (WGS) entry which is preliminary data.</text>
</comment>
<dbReference type="RefSeq" id="WP_125150011.1">
    <property type="nucleotide sequence ID" value="NZ_UYIN01000022.1"/>
</dbReference>
<keyword evidence="2" id="KW-1185">Reference proteome</keyword>
<gene>
    <name evidence="1" type="ORF">NCTC10913_04590</name>
</gene>
<evidence type="ECO:0000313" key="2">
    <source>
        <dbReference type="Proteomes" id="UP000277570"/>
    </source>
</evidence>
<dbReference type="EMBL" id="UYIN01000022">
    <property type="protein sequence ID" value="VDG74210.1"/>
    <property type="molecule type" value="Genomic_DNA"/>
</dbReference>
<sequence>MTRIEFILDNGIRFVISKDTQKAINNVIHTAYEFCKAVIKLAKEKLQPIFNLCEDLLKNIKRNKVEEMKKKFEVIKKIEANSYMYVNKNRVIRCRNNC</sequence>
<reference evidence="1 2" key="1">
    <citation type="submission" date="2018-11" db="EMBL/GenBank/DDBJ databases">
        <authorList>
            <consortium name="Pathogen Informatics"/>
        </authorList>
    </citation>
    <scope>NUCLEOTIDE SEQUENCE [LARGE SCALE GENOMIC DNA]</scope>
    <source>
        <strain evidence="1 2">NCTC10913</strain>
    </source>
</reference>
<accession>A0ABY6T0W7</accession>
<name>A0ABY6T0W7_9CLOT</name>
<protein>
    <submittedName>
        <fullName evidence="1">Uncharacterized protein</fullName>
    </submittedName>
</protein>
<proteinExistence type="predicted"/>
<organism evidence="1 2">
    <name type="scientific">Clostridium carnis</name>
    <dbReference type="NCBI Taxonomy" id="1530"/>
    <lineage>
        <taxon>Bacteria</taxon>
        <taxon>Bacillati</taxon>
        <taxon>Bacillota</taxon>
        <taxon>Clostridia</taxon>
        <taxon>Eubacteriales</taxon>
        <taxon>Clostridiaceae</taxon>
        <taxon>Clostridium</taxon>
    </lineage>
</organism>
<dbReference type="Proteomes" id="UP000277570">
    <property type="component" value="Unassembled WGS sequence"/>
</dbReference>
<evidence type="ECO:0000313" key="1">
    <source>
        <dbReference type="EMBL" id="VDG74210.1"/>
    </source>
</evidence>